<evidence type="ECO:0000313" key="1">
    <source>
        <dbReference type="EMBL" id="MTB63933.1"/>
    </source>
</evidence>
<dbReference type="EMBL" id="WLCG01000003">
    <property type="protein sequence ID" value="MTB63933.1"/>
    <property type="molecule type" value="Genomic_DNA"/>
</dbReference>
<reference evidence="2 4" key="1">
    <citation type="submission" date="2019-10" db="EMBL/GenBank/DDBJ databases">
        <title>Streptococcis sp, isolated from the respiratory tract of Marmot.</title>
        <authorList>
            <person name="Zhang G."/>
        </authorList>
    </citation>
    <scope>NUCLEOTIDE SEQUENCE [LARGE SCALE GENOMIC DNA]</scope>
    <source>
        <strain evidence="4">zg-70</strain>
        <strain evidence="2">Zg-70</strain>
    </source>
</reference>
<organism evidence="2 4">
    <name type="scientific">Streptococcus zhangguiae</name>
    <dbReference type="NCBI Taxonomy" id="2664091"/>
    <lineage>
        <taxon>Bacteria</taxon>
        <taxon>Bacillati</taxon>
        <taxon>Bacillota</taxon>
        <taxon>Bacilli</taxon>
        <taxon>Lactobacillales</taxon>
        <taxon>Streptococcaceae</taxon>
        <taxon>Streptococcus</taxon>
    </lineage>
</organism>
<proteinExistence type="predicted"/>
<dbReference type="InterPro" id="IPR058263">
    <property type="entry name" value="DUF7957"/>
</dbReference>
<dbReference type="Proteomes" id="UP000435060">
    <property type="component" value="Unassembled WGS sequence"/>
</dbReference>
<dbReference type="Proteomes" id="UP000435423">
    <property type="component" value="Unassembled WGS sequence"/>
</dbReference>
<accession>A0A6I4RGC8</accession>
<reference evidence="1 3" key="2">
    <citation type="submission" date="2019-11" db="EMBL/GenBank/DDBJ databases">
        <title>Streptococcis sp. isolated from the respiratory tract of Marmot.</title>
        <authorList>
            <person name="Zhang G."/>
        </authorList>
    </citation>
    <scope>NUCLEOTIDE SEQUENCE [LARGE SCALE GENOMIC DNA]</scope>
    <source>
        <strain evidence="3">zg-86</strain>
        <strain evidence="1">Zg-86</strain>
    </source>
</reference>
<dbReference type="AlphaFoldDB" id="A0A6I4RGC8"/>
<dbReference type="Pfam" id="PF25857">
    <property type="entry name" value="DUF7957"/>
    <property type="match status" value="1"/>
</dbReference>
<evidence type="ECO:0000313" key="3">
    <source>
        <dbReference type="Proteomes" id="UP000435060"/>
    </source>
</evidence>
<dbReference type="EMBL" id="WUBJ01000003">
    <property type="protein sequence ID" value="MWV55917.1"/>
    <property type="molecule type" value="Genomic_DNA"/>
</dbReference>
<evidence type="ECO:0000313" key="2">
    <source>
        <dbReference type="EMBL" id="MWV55917.1"/>
    </source>
</evidence>
<evidence type="ECO:0000313" key="4">
    <source>
        <dbReference type="Proteomes" id="UP000435423"/>
    </source>
</evidence>
<name>A0A6I4RGC8_9STRE</name>
<gene>
    <name evidence="1" type="ORF">GGG87_02820</name>
    <name evidence="2" type="ORF">GGH11_02840</name>
</gene>
<dbReference type="RefSeq" id="WP_154607946.1">
    <property type="nucleotide sequence ID" value="NZ_CP072115.1"/>
</dbReference>
<comment type="caution">
    <text evidence="2">The sequence shown here is derived from an EMBL/GenBank/DDBJ whole genome shotgun (WGS) entry which is preliminary data.</text>
</comment>
<keyword evidence="3" id="KW-1185">Reference proteome</keyword>
<sequence length="111" mass="13123">MVEFQEKVLLINHNKIKTFDFNIRTIIELEKIIIILLEIPFENNVYKNNILAVDYNGNVVWTLNNIGYTKNIYPMEQINLIDDYLYATDFYGRRLKISVDTGEIIEFSISK</sequence>
<protein>
    <submittedName>
        <fullName evidence="2">Uncharacterized protein</fullName>
    </submittedName>
</protein>